<comment type="caution">
    <text evidence="3">The sequence shown here is derived from an EMBL/GenBank/DDBJ whole genome shotgun (WGS) entry which is preliminary data.</text>
</comment>
<dbReference type="InterPro" id="IPR008927">
    <property type="entry name" value="6-PGluconate_DH-like_C_sf"/>
</dbReference>
<sequence>MIQKIVILGAGNLATQLALALQENGIEILQIYSRTEKSAKALADQLHCEFTTSLRELVPKADLYIWALSDKALYPVLGEMPVPIGNVVHTAGSIPMDVFENYARDYGVFYPLQTFSKDRKVDFSTIPICVEASEEYLQAELLELGQRISNDVQIINSEQRKQLHLAAVFACNFTNHMYSVGQALLKEKGMDFRLLHGLISETAHKALYLDPLMAQTGPAVRFDEETMNLQEEELKETPEFQKLYRFVSESICHMHAAKKKLK</sequence>
<dbReference type="SUPFAM" id="SSF48179">
    <property type="entry name" value="6-phosphogluconate dehydrogenase C-terminal domain-like"/>
    <property type="match status" value="1"/>
</dbReference>
<organism evidence="3 4">
    <name type="scientific">Ancylomarina longa</name>
    <dbReference type="NCBI Taxonomy" id="2487017"/>
    <lineage>
        <taxon>Bacteria</taxon>
        <taxon>Pseudomonadati</taxon>
        <taxon>Bacteroidota</taxon>
        <taxon>Bacteroidia</taxon>
        <taxon>Marinilabiliales</taxon>
        <taxon>Marinifilaceae</taxon>
        <taxon>Ancylomarina</taxon>
    </lineage>
</organism>
<dbReference type="InterPro" id="IPR037108">
    <property type="entry name" value="TM1727-like_C_sf"/>
</dbReference>
<dbReference type="PANTHER" id="PTHR40459">
    <property type="entry name" value="CONSERVED HYPOTHETICAL ALANINE AND LEUCINE RICH PROTEIN"/>
    <property type="match status" value="1"/>
</dbReference>
<dbReference type="InterPro" id="IPR036291">
    <property type="entry name" value="NAD(P)-bd_dom_sf"/>
</dbReference>
<evidence type="ECO:0000313" key="3">
    <source>
        <dbReference type="EMBL" id="RUT78673.1"/>
    </source>
</evidence>
<name>A0A434AW24_9BACT</name>
<feature type="domain" description="DUF2520" evidence="2">
    <location>
        <begin position="126"/>
        <end position="250"/>
    </location>
</feature>
<dbReference type="Pfam" id="PF10728">
    <property type="entry name" value="DUF2520"/>
    <property type="match status" value="1"/>
</dbReference>
<evidence type="ECO:0000259" key="2">
    <source>
        <dbReference type="Pfam" id="PF10728"/>
    </source>
</evidence>
<proteinExistence type="predicted"/>
<dbReference type="EMBL" id="RJJX01000007">
    <property type="protein sequence ID" value="RUT78673.1"/>
    <property type="molecule type" value="Genomic_DNA"/>
</dbReference>
<dbReference type="InterPro" id="IPR018931">
    <property type="entry name" value="DUF2520"/>
</dbReference>
<dbReference type="PANTHER" id="PTHR40459:SF1">
    <property type="entry name" value="CONSERVED HYPOTHETICAL ALANINE AND LEUCINE RICH PROTEIN"/>
    <property type="match status" value="1"/>
</dbReference>
<feature type="domain" description="Pyrroline-5-carboxylate reductase catalytic N-terminal" evidence="1">
    <location>
        <begin position="4"/>
        <end position="80"/>
    </location>
</feature>
<dbReference type="InterPro" id="IPR028939">
    <property type="entry name" value="P5C_Rdtase_cat_N"/>
</dbReference>
<reference evidence="3 4" key="1">
    <citation type="submission" date="2018-11" db="EMBL/GenBank/DDBJ databases">
        <title>Parancylomarina longa gen. nov., sp. nov., isolated from sediments of southern Okinawa.</title>
        <authorList>
            <person name="Fu T."/>
        </authorList>
    </citation>
    <scope>NUCLEOTIDE SEQUENCE [LARGE SCALE GENOMIC DNA]</scope>
    <source>
        <strain evidence="3 4">T3-2 S1-C</strain>
    </source>
</reference>
<dbReference type="RefSeq" id="WP_127343372.1">
    <property type="nucleotide sequence ID" value="NZ_RJJX01000007.1"/>
</dbReference>
<protein>
    <submittedName>
        <fullName evidence="3">DUF2520 domain-containing protein</fullName>
    </submittedName>
</protein>
<dbReference type="OrthoDB" id="9810755at2"/>
<dbReference type="AlphaFoldDB" id="A0A434AW24"/>
<dbReference type="SUPFAM" id="SSF51735">
    <property type="entry name" value="NAD(P)-binding Rossmann-fold domains"/>
    <property type="match status" value="1"/>
</dbReference>
<dbReference type="Pfam" id="PF03807">
    <property type="entry name" value="F420_oxidored"/>
    <property type="match status" value="1"/>
</dbReference>
<keyword evidence="4" id="KW-1185">Reference proteome</keyword>
<dbReference type="Gene3D" id="1.10.1040.20">
    <property type="entry name" value="ProC-like, C-terminal domain"/>
    <property type="match status" value="1"/>
</dbReference>
<evidence type="ECO:0000259" key="1">
    <source>
        <dbReference type="Pfam" id="PF03807"/>
    </source>
</evidence>
<gene>
    <name evidence="3" type="ORF">DLK05_07520</name>
</gene>
<dbReference type="Proteomes" id="UP000282985">
    <property type="component" value="Unassembled WGS sequence"/>
</dbReference>
<evidence type="ECO:0000313" key="4">
    <source>
        <dbReference type="Proteomes" id="UP000282985"/>
    </source>
</evidence>
<accession>A0A434AW24</accession>
<dbReference type="Gene3D" id="3.40.50.720">
    <property type="entry name" value="NAD(P)-binding Rossmann-like Domain"/>
    <property type="match status" value="1"/>
</dbReference>